<organism evidence="1 2">
    <name type="scientific">Hominimerdicola aceti</name>
    <dbReference type="NCBI Taxonomy" id="2981726"/>
    <lineage>
        <taxon>Bacteria</taxon>
        <taxon>Bacillati</taxon>
        <taxon>Bacillota</taxon>
        <taxon>Clostridia</taxon>
        <taxon>Eubacteriales</taxon>
        <taxon>Oscillospiraceae</taxon>
        <taxon>Hominimerdicola</taxon>
    </lineage>
</organism>
<gene>
    <name evidence="1" type="ORF">OCV57_08160</name>
</gene>
<dbReference type="RefSeq" id="WP_267301112.1">
    <property type="nucleotide sequence ID" value="NZ_JAOQJZ010000007.1"/>
</dbReference>
<reference evidence="1 2" key="1">
    <citation type="journal article" date="2021" name="ISME Commun">
        <title>Automated analysis of genomic sequences facilitates high-throughput and comprehensive description of bacteria.</title>
        <authorList>
            <person name="Hitch T.C.A."/>
        </authorList>
    </citation>
    <scope>NUCLEOTIDE SEQUENCE [LARGE SCALE GENOMIC DNA]</scope>
    <source>
        <strain evidence="1 2">Sanger_31</strain>
    </source>
</reference>
<name>A0AAE3LKN3_9FIRM</name>
<evidence type="ECO:0000313" key="1">
    <source>
        <dbReference type="EMBL" id="MCU6705897.1"/>
    </source>
</evidence>
<proteinExistence type="predicted"/>
<sequence>MPKYFLDVFENYRYNYQRIFSILYPSKNSTGFTERNLSVNFANAYERINPSAITWFEFQFGENNNLHYDAVIIDPENKRLLLIESKRFSNPHTKIESIANDIDRIQNVKNKYSPDFMSRIPDISNYQIFGVILADVWTETRKKKQIYDSFVAGTFIADFLEDNLIKYPSLHNATYYVGDFDNLPCDAPKRDVLQTYHLVSFAWEI</sequence>
<dbReference type="EMBL" id="JAOQJZ010000007">
    <property type="protein sequence ID" value="MCU6705897.1"/>
    <property type="molecule type" value="Genomic_DNA"/>
</dbReference>
<dbReference type="AlphaFoldDB" id="A0AAE3LKN3"/>
<keyword evidence="2" id="KW-1185">Reference proteome</keyword>
<evidence type="ECO:0000313" key="2">
    <source>
        <dbReference type="Proteomes" id="UP001208131"/>
    </source>
</evidence>
<accession>A0AAE3LKN3</accession>
<protein>
    <submittedName>
        <fullName evidence="1">Uncharacterized protein</fullName>
    </submittedName>
</protein>
<comment type="caution">
    <text evidence="1">The sequence shown here is derived from an EMBL/GenBank/DDBJ whole genome shotgun (WGS) entry which is preliminary data.</text>
</comment>
<dbReference type="Proteomes" id="UP001208131">
    <property type="component" value="Unassembled WGS sequence"/>
</dbReference>